<dbReference type="GO" id="GO:0005739">
    <property type="term" value="C:mitochondrion"/>
    <property type="evidence" value="ECO:0007669"/>
    <property type="project" value="UniProtKB-SubCell"/>
</dbReference>
<keyword evidence="4" id="KW-0689">Ribosomal protein</keyword>
<reference evidence="9 10" key="1">
    <citation type="submission" date="2024-06" db="EMBL/GenBank/DDBJ databases">
        <authorList>
            <person name="Pan Q."/>
            <person name="Wen M."/>
            <person name="Jouanno E."/>
            <person name="Zahm M."/>
            <person name="Klopp C."/>
            <person name="Cabau C."/>
            <person name="Louis A."/>
            <person name="Berthelot C."/>
            <person name="Parey E."/>
            <person name="Roest Crollius H."/>
            <person name="Montfort J."/>
            <person name="Robinson-Rechavi M."/>
            <person name="Bouchez O."/>
            <person name="Lampietro C."/>
            <person name="Lopez Roques C."/>
            <person name="Donnadieu C."/>
            <person name="Postlethwait J."/>
            <person name="Bobe J."/>
            <person name="Verreycken H."/>
            <person name="Guiguen Y."/>
        </authorList>
    </citation>
    <scope>NUCLEOTIDE SEQUENCE [LARGE SCALE GENOMIC DNA]</scope>
    <source>
        <strain evidence="9">Up_M1</strain>
        <tissue evidence="9">Testis</tissue>
    </source>
</reference>
<evidence type="ECO:0000256" key="2">
    <source>
        <dbReference type="ARBA" id="ARBA00007232"/>
    </source>
</evidence>
<dbReference type="GO" id="GO:1990904">
    <property type="term" value="C:ribonucleoprotein complex"/>
    <property type="evidence" value="ECO:0007669"/>
    <property type="project" value="UniProtKB-KW"/>
</dbReference>
<dbReference type="AlphaFoldDB" id="A0ABD0WEU3"/>
<dbReference type="Pfam" id="PF18699">
    <property type="entry name" value="MRPL52"/>
    <property type="match status" value="1"/>
</dbReference>
<sequence length="142" mass="16195">MAASIRTLCGTAFRQSSRGFTTTSLVQAGIKWRIQHGLSRSGTEYGPLIDLPDWSFADGRLAPSLKGQLRRKQERETLARRVVTLSSEVDKGMEAWRDKQEEAIRMEEHRKARLFKPKGFLPLLPPLSRAQMLPISAKRRYN</sequence>
<evidence type="ECO:0000313" key="9">
    <source>
        <dbReference type="EMBL" id="KAL0970189.1"/>
    </source>
</evidence>
<comment type="caution">
    <text evidence="9">The sequence shown here is derived from an EMBL/GenBank/DDBJ whole genome shotgun (WGS) entry which is preliminary data.</text>
</comment>
<dbReference type="PANTHER" id="PTHR34090">
    <property type="entry name" value="39S RIBOSOMAL PROTEIN L52, MITOCHONDRIAL"/>
    <property type="match status" value="1"/>
</dbReference>
<protein>
    <recommendedName>
        <fullName evidence="7">Large ribosomal subunit protein mL52</fullName>
    </recommendedName>
    <alternativeName>
        <fullName evidence="8">39S ribosomal protein L52, mitochondrial</fullName>
    </alternativeName>
</protein>
<keyword evidence="6" id="KW-0687">Ribonucleoprotein</keyword>
<evidence type="ECO:0000256" key="4">
    <source>
        <dbReference type="ARBA" id="ARBA00022980"/>
    </source>
</evidence>
<dbReference type="PANTHER" id="PTHR34090:SF1">
    <property type="entry name" value="LARGE RIBOSOMAL SUBUNIT PROTEIN ML52"/>
    <property type="match status" value="1"/>
</dbReference>
<evidence type="ECO:0000256" key="5">
    <source>
        <dbReference type="ARBA" id="ARBA00023128"/>
    </source>
</evidence>
<evidence type="ECO:0000256" key="8">
    <source>
        <dbReference type="ARBA" id="ARBA00035425"/>
    </source>
</evidence>
<comment type="subcellular location">
    <subcellularLocation>
        <location evidence="1">Mitochondrion</location>
    </subcellularLocation>
</comment>
<name>A0ABD0WEU3_UMBPY</name>
<comment type="similarity">
    <text evidence="2">Belongs to the mitochondrion-specific ribosomal protein mL52 family.</text>
</comment>
<organism evidence="9 10">
    <name type="scientific">Umbra pygmaea</name>
    <name type="common">Eastern mudminnow</name>
    <dbReference type="NCBI Taxonomy" id="75934"/>
    <lineage>
        <taxon>Eukaryota</taxon>
        <taxon>Metazoa</taxon>
        <taxon>Chordata</taxon>
        <taxon>Craniata</taxon>
        <taxon>Vertebrata</taxon>
        <taxon>Euteleostomi</taxon>
        <taxon>Actinopterygii</taxon>
        <taxon>Neopterygii</taxon>
        <taxon>Teleostei</taxon>
        <taxon>Protacanthopterygii</taxon>
        <taxon>Esociformes</taxon>
        <taxon>Umbridae</taxon>
        <taxon>Umbra</taxon>
    </lineage>
</organism>
<evidence type="ECO:0000256" key="6">
    <source>
        <dbReference type="ARBA" id="ARBA00023274"/>
    </source>
</evidence>
<dbReference type="InterPro" id="IPR034596">
    <property type="entry name" value="Ribosomal_mL52"/>
</dbReference>
<proteinExistence type="inferred from homology"/>
<dbReference type="Proteomes" id="UP001557470">
    <property type="component" value="Unassembled WGS sequence"/>
</dbReference>
<dbReference type="GO" id="GO:0005840">
    <property type="term" value="C:ribosome"/>
    <property type="evidence" value="ECO:0007669"/>
    <property type="project" value="UniProtKB-KW"/>
</dbReference>
<gene>
    <name evidence="9" type="ORF">UPYG_G00238520</name>
</gene>
<evidence type="ECO:0000313" key="10">
    <source>
        <dbReference type="Proteomes" id="UP001557470"/>
    </source>
</evidence>
<evidence type="ECO:0000256" key="3">
    <source>
        <dbReference type="ARBA" id="ARBA00022946"/>
    </source>
</evidence>
<keyword evidence="5" id="KW-0496">Mitochondrion</keyword>
<accession>A0ABD0WEU3</accession>
<evidence type="ECO:0000256" key="1">
    <source>
        <dbReference type="ARBA" id="ARBA00004173"/>
    </source>
</evidence>
<keyword evidence="3" id="KW-0809">Transit peptide</keyword>
<dbReference type="EMBL" id="JAGEUA010000007">
    <property type="protein sequence ID" value="KAL0970189.1"/>
    <property type="molecule type" value="Genomic_DNA"/>
</dbReference>
<evidence type="ECO:0000256" key="7">
    <source>
        <dbReference type="ARBA" id="ARBA00035181"/>
    </source>
</evidence>
<keyword evidence="10" id="KW-1185">Reference proteome</keyword>